<protein>
    <submittedName>
        <fullName evidence="1">ATPase</fullName>
    </submittedName>
</protein>
<reference evidence="1 2" key="1">
    <citation type="submission" date="2016-10" db="EMBL/GenBank/DDBJ databases">
        <title>Comparative genomics of Bacillus thuringiensis reveals a path to pathogens against multiple invertebrate hosts.</title>
        <authorList>
            <person name="Zheng J."/>
            <person name="Gao Q."/>
            <person name="Liu H."/>
            <person name="Peng D."/>
            <person name="Ruan L."/>
            <person name="Sun M."/>
        </authorList>
    </citation>
    <scope>NUCLEOTIDE SEQUENCE [LARGE SCALE GENOMIC DNA]</scope>
    <source>
        <strain evidence="1">BGSC 4CF1</strain>
    </source>
</reference>
<dbReference type="InterPro" id="IPR010106">
    <property type="entry name" value="RpnA"/>
</dbReference>
<gene>
    <name evidence="1" type="ORF">BK750_20385</name>
</gene>
<dbReference type="Proteomes" id="UP000194853">
    <property type="component" value="Unassembled WGS sequence"/>
</dbReference>
<proteinExistence type="predicted"/>
<sequence>MNNRVNLRIDFAFKQLFGTQGNEDILMGFLNAVLQKTLSSPIMSLTLEDPHIHKEYKEDKLSIMDVRATLCTGEFVNVEIQIANKHDIQKRSLYYWSKLYASQMQEGMPYSELQNAITINVLDFVLYPNQEHFTTTGILWDVEKELRICDDIEIHYIELPKLIAQWRDAQVNPWQDALVRWLLLLTANEDQNLTDTLEAIALEQDETLQKAMQKWDNISHNQQFRRAYEAREKVLLDEKAAVAHAEKKGIEKGIEQGKTQLILGMYKNGMVIEDIAKFTNMDALKIRHILEKFV</sequence>
<dbReference type="PANTHER" id="PTHR41317:SF1">
    <property type="entry name" value="PD-(D_E)XK NUCLEASE FAMILY TRANSPOSASE"/>
    <property type="match status" value="1"/>
</dbReference>
<dbReference type="NCBIfam" id="TIGR01784">
    <property type="entry name" value="T_den_put_tspse"/>
    <property type="match status" value="1"/>
</dbReference>
<dbReference type="RefSeq" id="WP_086404410.1">
    <property type="nucleotide sequence ID" value="NZ_MOOS01000154.1"/>
</dbReference>
<dbReference type="AlphaFoldDB" id="A0A9X6M2C4"/>
<accession>A0A9X6M2C4</accession>
<comment type="caution">
    <text evidence="1">The sequence shown here is derived from an EMBL/GenBank/DDBJ whole genome shotgun (WGS) entry which is preliminary data.</text>
</comment>
<dbReference type="Pfam" id="PF12784">
    <property type="entry name" value="PDDEXK_2"/>
    <property type="match status" value="1"/>
</dbReference>
<dbReference type="EMBL" id="MOOS01000154">
    <property type="protein sequence ID" value="OUB62839.1"/>
    <property type="molecule type" value="Genomic_DNA"/>
</dbReference>
<name>A0A9X6M2C4_BACTJ</name>
<evidence type="ECO:0000313" key="2">
    <source>
        <dbReference type="Proteomes" id="UP000194853"/>
    </source>
</evidence>
<dbReference type="PANTHER" id="PTHR41317">
    <property type="entry name" value="PD-(D_E)XK NUCLEASE FAMILY TRANSPOSASE"/>
    <property type="match status" value="1"/>
</dbReference>
<organism evidence="1 2">
    <name type="scientific">Bacillus thuringiensis subsp. jegathesan</name>
    <dbReference type="NCBI Taxonomy" id="56955"/>
    <lineage>
        <taxon>Bacteria</taxon>
        <taxon>Bacillati</taxon>
        <taxon>Bacillota</taxon>
        <taxon>Bacilli</taxon>
        <taxon>Bacillales</taxon>
        <taxon>Bacillaceae</taxon>
        <taxon>Bacillus</taxon>
        <taxon>Bacillus cereus group</taxon>
    </lineage>
</organism>
<evidence type="ECO:0000313" key="1">
    <source>
        <dbReference type="EMBL" id="OUB62839.1"/>
    </source>
</evidence>